<dbReference type="WBParaSite" id="Pan_g22510.t1">
    <property type="protein sequence ID" value="Pan_g22510.t1"/>
    <property type="gene ID" value="Pan_g22510"/>
</dbReference>
<dbReference type="AlphaFoldDB" id="A0A7E4VMX8"/>
<organism evidence="1 2">
    <name type="scientific">Panagrellus redivivus</name>
    <name type="common">Microworm</name>
    <dbReference type="NCBI Taxonomy" id="6233"/>
    <lineage>
        <taxon>Eukaryota</taxon>
        <taxon>Metazoa</taxon>
        <taxon>Ecdysozoa</taxon>
        <taxon>Nematoda</taxon>
        <taxon>Chromadorea</taxon>
        <taxon>Rhabditida</taxon>
        <taxon>Tylenchina</taxon>
        <taxon>Panagrolaimomorpha</taxon>
        <taxon>Panagrolaimoidea</taxon>
        <taxon>Panagrolaimidae</taxon>
        <taxon>Panagrellus</taxon>
    </lineage>
</organism>
<name>A0A7E4VMX8_PANRE</name>
<evidence type="ECO:0000313" key="2">
    <source>
        <dbReference type="WBParaSite" id="Pan_g22510.t1"/>
    </source>
</evidence>
<protein>
    <submittedName>
        <fullName evidence="2">Uncharacterized protein</fullName>
    </submittedName>
</protein>
<evidence type="ECO:0000313" key="1">
    <source>
        <dbReference type="Proteomes" id="UP000492821"/>
    </source>
</evidence>
<reference evidence="2" key="2">
    <citation type="submission" date="2020-10" db="UniProtKB">
        <authorList>
            <consortium name="WormBaseParasite"/>
        </authorList>
    </citation>
    <scope>IDENTIFICATION</scope>
</reference>
<reference evidence="1" key="1">
    <citation type="journal article" date="2013" name="Genetics">
        <title>The draft genome and transcriptome of Panagrellus redivivus are shaped by the harsh demands of a free-living lifestyle.</title>
        <authorList>
            <person name="Srinivasan J."/>
            <person name="Dillman A.R."/>
            <person name="Macchietto M.G."/>
            <person name="Heikkinen L."/>
            <person name="Lakso M."/>
            <person name="Fracchia K.M."/>
            <person name="Antoshechkin I."/>
            <person name="Mortazavi A."/>
            <person name="Wong G."/>
            <person name="Sternberg P.W."/>
        </authorList>
    </citation>
    <scope>NUCLEOTIDE SEQUENCE [LARGE SCALE GENOMIC DNA]</scope>
    <source>
        <strain evidence="1">MT8872</strain>
    </source>
</reference>
<dbReference type="Proteomes" id="UP000492821">
    <property type="component" value="Unassembled WGS sequence"/>
</dbReference>
<proteinExistence type="predicted"/>
<keyword evidence="1" id="KW-1185">Reference proteome</keyword>
<sequence length="109" mass="12224">MPYTIARLSDSLRARLAQLATPCEAYGLQVAAGSPDICPPNLIHVWTLADMVSCNGKKRSWKESCFPCQDSTMVYEVNRLVLDYIDATKAQKLPSMVLKIHRLKLQNSQ</sequence>
<accession>A0A7E4VMX8</accession>